<dbReference type="EMBL" id="JPKZ01000316">
    <property type="protein sequence ID" value="KHN87992.1"/>
    <property type="molecule type" value="Genomic_DNA"/>
</dbReference>
<dbReference type="OMA" id="DECNEYC"/>
<gene>
    <name evidence="5" type="primary">asnsd1</name>
    <name evidence="5" type="ORF">Tcan_18517</name>
</gene>
<dbReference type="InterPro" id="IPR014729">
    <property type="entry name" value="Rossmann-like_a/b/a_fold"/>
</dbReference>
<keyword evidence="1" id="KW-0028">Amino-acid biosynthesis</keyword>
<evidence type="ECO:0000313" key="6">
    <source>
        <dbReference type="Proteomes" id="UP000031036"/>
    </source>
</evidence>
<dbReference type="OrthoDB" id="10252281at2759"/>
<organism evidence="5 6">
    <name type="scientific">Toxocara canis</name>
    <name type="common">Canine roundworm</name>
    <dbReference type="NCBI Taxonomy" id="6265"/>
    <lineage>
        <taxon>Eukaryota</taxon>
        <taxon>Metazoa</taxon>
        <taxon>Ecdysozoa</taxon>
        <taxon>Nematoda</taxon>
        <taxon>Chromadorea</taxon>
        <taxon>Rhabditida</taxon>
        <taxon>Spirurina</taxon>
        <taxon>Ascaridomorpha</taxon>
        <taxon>Ascaridoidea</taxon>
        <taxon>Toxocaridae</taxon>
        <taxon>Toxocara</taxon>
    </lineage>
</organism>
<dbReference type="Gene3D" id="3.40.50.620">
    <property type="entry name" value="HUPs"/>
    <property type="match status" value="1"/>
</dbReference>
<dbReference type="STRING" id="6265.A0A0B2W310"/>
<comment type="caution">
    <text evidence="5">The sequence shown here is derived from an EMBL/GenBank/DDBJ whole genome shotgun (WGS) entry which is preliminary data.</text>
</comment>
<evidence type="ECO:0000256" key="1">
    <source>
        <dbReference type="ARBA" id="ARBA00022605"/>
    </source>
</evidence>
<evidence type="ECO:0000256" key="2">
    <source>
        <dbReference type="ARBA" id="ARBA00022888"/>
    </source>
</evidence>
<keyword evidence="2" id="KW-0061">Asparagine biosynthesis</keyword>
<dbReference type="PANTHER" id="PTHR45937">
    <property type="entry name" value="ASPARAGINE SYNTHETASE DOMAIN-CONTAINING PROTEIN 1"/>
    <property type="match status" value="1"/>
</dbReference>
<dbReference type="GO" id="GO:0004066">
    <property type="term" value="F:asparagine synthase (glutamine-hydrolyzing) activity"/>
    <property type="evidence" value="ECO:0007669"/>
    <property type="project" value="InterPro"/>
</dbReference>
<evidence type="ECO:0000259" key="4">
    <source>
        <dbReference type="Pfam" id="PF00733"/>
    </source>
</evidence>
<evidence type="ECO:0000256" key="3">
    <source>
        <dbReference type="ARBA" id="ARBA00022962"/>
    </source>
</evidence>
<name>A0A0B2W310_TOXCA</name>
<dbReference type="SUPFAM" id="SSF52402">
    <property type="entry name" value="Adenine nucleotide alpha hydrolases-like"/>
    <property type="match status" value="1"/>
</dbReference>
<dbReference type="InterPro" id="IPR001962">
    <property type="entry name" value="Asn_synthase"/>
</dbReference>
<dbReference type="AlphaFoldDB" id="A0A0B2W310"/>
<accession>A0A0B2W310</accession>
<proteinExistence type="predicted"/>
<keyword evidence="3" id="KW-0315">Glutamine amidotransferase</keyword>
<keyword evidence="6" id="KW-1185">Reference proteome</keyword>
<dbReference type="CDD" id="cd01991">
    <property type="entry name" value="Asn_synthase_B_C"/>
    <property type="match status" value="1"/>
</dbReference>
<evidence type="ECO:0000313" key="5">
    <source>
        <dbReference type="EMBL" id="KHN87992.1"/>
    </source>
</evidence>
<dbReference type="Pfam" id="PF00733">
    <property type="entry name" value="Asn_synthase"/>
    <property type="match status" value="1"/>
</dbReference>
<feature type="domain" description="Asparagine synthetase" evidence="4">
    <location>
        <begin position="299"/>
        <end position="364"/>
    </location>
</feature>
<dbReference type="InterPro" id="IPR051857">
    <property type="entry name" value="Asn_synthetase_domain"/>
</dbReference>
<reference evidence="5 6" key="1">
    <citation type="submission" date="2014-11" db="EMBL/GenBank/DDBJ databases">
        <title>Genetic blueprint of the zoonotic pathogen Toxocara canis.</title>
        <authorList>
            <person name="Zhu X.-Q."/>
            <person name="Korhonen P.K."/>
            <person name="Cai H."/>
            <person name="Young N.D."/>
            <person name="Nejsum P."/>
            <person name="von Samson-Himmelstjerna G."/>
            <person name="Boag P.R."/>
            <person name="Tan P."/>
            <person name="Li Q."/>
            <person name="Min J."/>
            <person name="Yang Y."/>
            <person name="Wang X."/>
            <person name="Fang X."/>
            <person name="Hall R.S."/>
            <person name="Hofmann A."/>
            <person name="Sternberg P.W."/>
            <person name="Jex A.R."/>
            <person name="Gasser R.B."/>
        </authorList>
    </citation>
    <scope>NUCLEOTIDE SEQUENCE [LARGE SCALE GENOMIC DNA]</scope>
    <source>
        <strain evidence="5">PN_DK_2014</strain>
    </source>
</reference>
<dbReference type="PANTHER" id="PTHR45937:SF1">
    <property type="entry name" value="ASPARAGINE SYNTHETASE DOMAIN-CONTAINING PROTEIN 1"/>
    <property type="match status" value="1"/>
</dbReference>
<protein>
    <submittedName>
        <fullName evidence="5">Asparagine synthetase domain-containing protein 1</fullName>
    </submittedName>
</protein>
<dbReference type="Proteomes" id="UP000031036">
    <property type="component" value="Unassembled WGS sequence"/>
</dbReference>
<dbReference type="GO" id="GO:0006529">
    <property type="term" value="P:asparagine biosynthetic process"/>
    <property type="evidence" value="ECO:0007669"/>
    <property type="project" value="UniProtKB-KW"/>
</dbReference>
<sequence>MAETCIWKDHVYLNGTESTQPLFNSEKAKEFENAVLLHYGQILLPSQLSWSNVPSGTVSVLKMDDIWSYTTIYSTLQINESSWAKQFVEPKFVLLSALANKLLNTSHESLGYEPTESELSEAATEMVQRLRDSVRRSLRDVLEGVLSLSLLFSGGVDSLLLAHVLHKCIPVTVIVDLINVSFDDKSADFGGAPDRPRGIEAFKHLRDCYPERHFRLILANVSSEELTVCRPKYIARLVAPSFSVLDDSIACVLWFAARAEGFLYDECNEYCGVERVKSRNLVVLRYRYLSQSQELWKIGERNLGRDDRVISGLGIDVRAPFLDDAFVEWVNRLPLELKADFTKERGAGEKIIIRQALKVTIPLRSVTSFKKRPESSYCLSRYVYQ</sequence>